<dbReference type="GO" id="GO:0003677">
    <property type="term" value="F:DNA binding"/>
    <property type="evidence" value="ECO:0007669"/>
    <property type="project" value="InterPro"/>
</dbReference>
<accession>A0A1H0P2R5</accession>
<feature type="region of interest" description="Disordered" evidence="1">
    <location>
        <begin position="68"/>
        <end position="106"/>
    </location>
</feature>
<evidence type="ECO:0000256" key="1">
    <source>
        <dbReference type="SAM" id="MobiDB-lite"/>
    </source>
</evidence>
<dbReference type="InterPro" id="IPR024412">
    <property type="entry name" value="Lsr2_dim_dom"/>
</dbReference>
<dbReference type="InterPro" id="IPR042261">
    <property type="entry name" value="Lsr2-like_dimerization"/>
</dbReference>
<evidence type="ECO:0000313" key="3">
    <source>
        <dbReference type="EMBL" id="SDO98950.1"/>
    </source>
</evidence>
<evidence type="ECO:0000313" key="4">
    <source>
        <dbReference type="Proteomes" id="UP000186456"/>
    </source>
</evidence>
<proteinExistence type="predicted"/>
<name>A0A1H0P2R5_MICTS</name>
<dbReference type="Pfam" id="PF11774">
    <property type="entry name" value="Lsr2"/>
    <property type="match status" value="1"/>
</dbReference>
<dbReference type="Gene3D" id="3.30.60.230">
    <property type="entry name" value="Lsr2, dimerization domain"/>
    <property type="match status" value="1"/>
</dbReference>
<feature type="domain" description="Lsr2 dimerization" evidence="2">
    <location>
        <begin position="1"/>
        <end position="63"/>
    </location>
</feature>
<dbReference type="EMBL" id="FNJN01000003">
    <property type="protein sequence ID" value="SDO98950.1"/>
    <property type="molecule type" value="Genomic_DNA"/>
</dbReference>
<organism evidence="3 4">
    <name type="scientific">Microbacterium testaceum (strain StLB037)</name>
    <dbReference type="NCBI Taxonomy" id="979556"/>
    <lineage>
        <taxon>Bacteria</taxon>
        <taxon>Bacillati</taxon>
        <taxon>Actinomycetota</taxon>
        <taxon>Actinomycetes</taxon>
        <taxon>Micrococcales</taxon>
        <taxon>Microbacteriaceae</taxon>
        <taxon>Microbacterium</taxon>
    </lineage>
</organism>
<sequence>MAKEEIKTYIYRDDLTGEIVEEDDFQTVEFSYGGDHYTIDLGVNSAKKLDDFLAPYIDKASKAYTRYYGSPKSPTPKAGKSRPGARAWAEEQGHVQKGGRGRLSNDVLAKYDEAHA</sequence>
<evidence type="ECO:0000259" key="2">
    <source>
        <dbReference type="Pfam" id="PF11774"/>
    </source>
</evidence>
<dbReference type="GO" id="GO:0016746">
    <property type="term" value="F:acyltransferase activity"/>
    <property type="evidence" value="ECO:0007669"/>
    <property type="project" value="InterPro"/>
</dbReference>
<protein>
    <submittedName>
        <fullName evidence="3">Lsr2 protein</fullName>
    </submittedName>
</protein>
<dbReference type="AlphaFoldDB" id="A0A1H0P2R5"/>
<gene>
    <name evidence="3" type="ORF">SAMN04487788_1697</name>
</gene>
<dbReference type="Gene3D" id="4.10.320.10">
    <property type="entry name" value="E3-binding domain"/>
    <property type="match status" value="1"/>
</dbReference>
<dbReference type="RefSeq" id="WP_074695060.1">
    <property type="nucleotide sequence ID" value="NZ_FNJN01000003.1"/>
</dbReference>
<dbReference type="Proteomes" id="UP000186456">
    <property type="component" value="Unassembled WGS sequence"/>
</dbReference>
<reference evidence="3 4" key="1">
    <citation type="submission" date="2016-10" db="EMBL/GenBank/DDBJ databases">
        <authorList>
            <person name="de Groot N.N."/>
        </authorList>
    </citation>
    <scope>NUCLEOTIDE SEQUENCE [LARGE SCALE GENOMIC DNA]</scope>
    <source>
        <strain evidence="3 4">StLB037</strain>
    </source>
</reference>
<dbReference type="InterPro" id="IPR036625">
    <property type="entry name" value="E3-bd_dom_sf"/>
</dbReference>